<dbReference type="EMBL" id="JZCR01000006">
    <property type="protein sequence ID" value="KJW13363.1"/>
    <property type="molecule type" value="Genomic_DNA"/>
</dbReference>
<evidence type="ECO:0000256" key="3">
    <source>
        <dbReference type="ARBA" id="ARBA00023163"/>
    </source>
</evidence>
<gene>
    <name evidence="5" type="ORF">VC81_02550</name>
</gene>
<dbReference type="PROSITE" id="PS00041">
    <property type="entry name" value="HTH_ARAC_FAMILY_1"/>
    <property type="match status" value="1"/>
</dbReference>
<dbReference type="PATRIC" id="fig|216463.3.peg.2325"/>
<keyword evidence="3" id="KW-0804">Transcription</keyword>
<dbReference type="Gene3D" id="1.10.10.60">
    <property type="entry name" value="Homeodomain-like"/>
    <property type="match status" value="1"/>
</dbReference>
<keyword evidence="1" id="KW-0805">Transcription regulation</keyword>
<name>A0A0F3RTM4_9LACO</name>
<evidence type="ECO:0000313" key="5">
    <source>
        <dbReference type="EMBL" id="KJW13363.1"/>
    </source>
</evidence>
<dbReference type="STRING" id="216463.VC81_02550"/>
<dbReference type="Pfam" id="PF12833">
    <property type="entry name" value="HTH_18"/>
    <property type="match status" value="1"/>
</dbReference>
<dbReference type="GO" id="GO:0043565">
    <property type="term" value="F:sequence-specific DNA binding"/>
    <property type="evidence" value="ECO:0007669"/>
    <property type="project" value="InterPro"/>
</dbReference>
<dbReference type="GO" id="GO:0003700">
    <property type="term" value="F:DNA-binding transcription factor activity"/>
    <property type="evidence" value="ECO:0007669"/>
    <property type="project" value="InterPro"/>
</dbReference>
<dbReference type="SUPFAM" id="SSF46689">
    <property type="entry name" value="Homeodomain-like"/>
    <property type="match status" value="1"/>
</dbReference>
<evidence type="ECO:0000313" key="6">
    <source>
        <dbReference type="Proteomes" id="UP000033491"/>
    </source>
</evidence>
<reference evidence="5 6" key="1">
    <citation type="submission" date="2015-03" db="EMBL/GenBank/DDBJ databases">
        <authorList>
            <person name="Zheng J."/>
            <person name="Ganezle M."/>
        </authorList>
    </citation>
    <scope>NUCLEOTIDE SEQUENCE [LARGE SCALE GENOMIC DNA]</scope>
    <source>
        <strain evidence="5 6">LP38</strain>
    </source>
</reference>
<dbReference type="PANTHER" id="PTHR43280">
    <property type="entry name" value="ARAC-FAMILY TRANSCRIPTIONAL REGULATOR"/>
    <property type="match status" value="1"/>
</dbReference>
<dbReference type="PROSITE" id="PS01124">
    <property type="entry name" value="HTH_ARAC_FAMILY_2"/>
    <property type="match status" value="1"/>
</dbReference>
<keyword evidence="2" id="KW-0238">DNA-binding</keyword>
<accession>A0A0F3RTM4</accession>
<comment type="caution">
    <text evidence="5">The sequence shown here is derived from an EMBL/GenBank/DDBJ whole genome shotgun (WGS) entry which is preliminary data.</text>
</comment>
<dbReference type="PANTHER" id="PTHR43280:SF2">
    <property type="entry name" value="HTH-TYPE TRANSCRIPTIONAL REGULATOR EXSA"/>
    <property type="match status" value="1"/>
</dbReference>
<organism evidence="5 6">
    <name type="scientific">Levilactobacillus spicheri</name>
    <dbReference type="NCBI Taxonomy" id="216463"/>
    <lineage>
        <taxon>Bacteria</taxon>
        <taxon>Bacillati</taxon>
        <taxon>Bacillota</taxon>
        <taxon>Bacilli</taxon>
        <taxon>Lactobacillales</taxon>
        <taxon>Lactobacillaceae</taxon>
        <taxon>Levilactobacillus</taxon>
    </lineage>
</organism>
<evidence type="ECO:0000256" key="1">
    <source>
        <dbReference type="ARBA" id="ARBA00023015"/>
    </source>
</evidence>
<feature type="domain" description="HTH araC/xylS-type" evidence="4">
    <location>
        <begin position="279"/>
        <end position="377"/>
    </location>
</feature>
<dbReference type="RefSeq" id="WP_045806589.1">
    <property type="nucleotide sequence ID" value="NZ_JZCR01000006.1"/>
</dbReference>
<evidence type="ECO:0000259" key="4">
    <source>
        <dbReference type="PROSITE" id="PS01124"/>
    </source>
</evidence>
<proteinExistence type="predicted"/>
<dbReference type="AlphaFoldDB" id="A0A0F3RTM4"/>
<protein>
    <submittedName>
        <fullName evidence="5">AraC family transcriptional regulator</fullName>
    </submittedName>
</protein>
<dbReference type="InterPro" id="IPR009057">
    <property type="entry name" value="Homeodomain-like_sf"/>
</dbReference>
<dbReference type="OrthoDB" id="183331at2"/>
<dbReference type="InterPro" id="IPR018060">
    <property type="entry name" value="HTH_AraC"/>
</dbReference>
<dbReference type="SMART" id="SM00342">
    <property type="entry name" value="HTH_ARAC"/>
    <property type="match status" value="1"/>
</dbReference>
<dbReference type="Proteomes" id="UP000033491">
    <property type="component" value="Unassembled WGS sequence"/>
</dbReference>
<dbReference type="InterPro" id="IPR018062">
    <property type="entry name" value="HTH_AraC-typ_CS"/>
</dbReference>
<evidence type="ECO:0000256" key="2">
    <source>
        <dbReference type="ARBA" id="ARBA00023125"/>
    </source>
</evidence>
<sequence>MTLEQLYISSLNIPAIQIKILKNLFKVEFKAGRILSNAYITMLKSIPHHDSFVIFRHSQTLYTFCFIKSGTAYLIGPEILNYTPDDQEFNQDYKIIYMSKRLNTTILERDQCYKQILFFSELIQHPVDETTIDAAFQNAKASNQMNNIITTVNFADKGVHISYVYEQALKSAVMLGDTSAIHDTLIRLIHSGRIGILSDKGRVRSVKNWGIICVSVTLRSAIKSGMDYDQAYSLNDEYIRTLEQLGSFDEVMQKIEEILVDMATRVQHLHNVHLSKNVRYVYQTIVDSPESSPSPSEFGNQLGVSQHYLGKIFKNEIGVTITRFKILIKVNRVIQLIQITNFPLSRIAEALNFSDQSHLTREFKDLIGVTPSAVRKNPHLADEWSPYQYLKINVG</sequence>